<name>A0A8J8CD90_9ARCH</name>
<organism evidence="1 2">
    <name type="scientific">Candidatus Sysuiplasma superficiale</name>
    <dbReference type="NCBI Taxonomy" id="2823368"/>
    <lineage>
        <taxon>Archaea</taxon>
        <taxon>Methanobacteriati</taxon>
        <taxon>Thermoplasmatota</taxon>
        <taxon>Thermoplasmata</taxon>
        <taxon>Candidatus Sysuiplasmatales</taxon>
        <taxon>Candidatus Sysuiplasmataceae</taxon>
        <taxon>Candidatus Sysuiplasma</taxon>
    </lineage>
</organism>
<dbReference type="EMBL" id="JAHEAC010000050">
    <property type="protein sequence ID" value="MBX8644274.1"/>
    <property type="molecule type" value="Genomic_DNA"/>
</dbReference>
<protein>
    <submittedName>
        <fullName evidence="1">Uncharacterized protein</fullName>
    </submittedName>
</protein>
<dbReference type="AlphaFoldDB" id="A0A8J8CD90"/>
<proteinExistence type="predicted"/>
<feature type="non-terminal residue" evidence="1">
    <location>
        <position position="1"/>
    </location>
</feature>
<accession>A0A8J8CD90</accession>
<gene>
    <name evidence="1" type="ORF">KIY12_06080</name>
</gene>
<comment type="caution">
    <text evidence="1">The sequence shown here is derived from an EMBL/GenBank/DDBJ whole genome shotgun (WGS) entry which is preliminary data.</text>
</comment>
<evidence type="ECO:0000313" key="2">
    <source>
        <dbReference type="Proteomes" id="UP000750197"/>
    </source>
</evidence>
<sequence>KAGSVNQLGRILGYRSRVHPGWSVRQLLNGAQPFTMERLRALCEFLGYPISEILKYRVPRRRALNHVHNQFTAHEL</sequence>
<reference evidence="1" key="1">
    <citation type="submission" date="2021-05" db="EMBL/GenBank/DDBJ databases">
        <title>Genomic insights into ecological role and evolution of a novel Thermoplasmata order Candidatus Sysuiplasmatales.</title>
        <authorList>
            <person name="Yuan Y."/>
        </authorList>
    </citation>
    <scope>NUCLEOTIDE SEQUENCE</scope>
    <source>
        <strain evidence="1">TUT19-bin139</strain>
    </source>
</reference>
<evidence type="ECO:0000313" key="1">
    <source>
        <dbReference type="EMBL" id="MBX8644274.1"/>
    </source>
</evidence>
<dbReference type="Proteomes" id="UP000750197">
    <property type="component" value="Unassembled WGS sequence"/>
</dbReference>